<evidence type="ECO:0000256" key="1">
    <source>
        <dbReference type="ARBA" id="ARBA00004370"/>
    </source>
</evidence>
<feature type="signal peptide" evidence="7">
    <location>
        <begin position="1"/>
        <end position="22"/>
    </location>
</feature>
<evidence type="ECO:0000259" key="8">
    <source>
        <dbReference type="PROSITE" id="PS50856"/>
    </source>
</evidence>
<dbReference type="PROSITE" id="PS50923">
    <property type="entry name" value="SUSHI"/>
    <property type="match status" value="1"/>
</dbReference>
<dbReference type="EMBL" id="LNIX01000001">
    <property type="protein sequence ID" value="OXA61930.1"/>
    <property type="molecule type" value="Genomic_DNA"/>
</dbReference>
<feature type="chain" id="PRO_5012126923" evidence="7">
    <location>
        <begin position="23"/>
        <end position="925"/>
    </location>
</feature>
<dbReference type="Gene3D" id="2.10.70.10">
    <property type="entry name" value="Complement Module, domain 1"/>
    <property type="match status" value="1"/>
</dbReference>
<sequence>MKTNYLFLLVCTLSLIFIGVNGKVELADFFPFGVDHGDNIVPENDDQFVNITFSPGSVFPFFNTTHRSLFVNNNGAISFIAGVSQFTPICGPLDVPMVVPFWREPMLVTHSQISLMSTLDGYLSQRGTTSPFMGPPTQAKDAKEKNKRNTFQLALTTDGFHSFAIFYYNNITWTTGHASNGNPCTGLGGQPAKAGFDYGDGSTFYTIPTSCSADVINVTETSNVASPGKWVFRIDNEVEQGGCEGEDLSSLRLRTSPSFISILGHVPLTLTGPCLSNASRVNCIFHDREKQVVPATVVDPATAECLVPYLYTNGRVTVELEYEILINSSIEHRNVSGYIYTIPPPDYKLNFSIHEMGSVQVTWDPENFPDEALLEMDVAQFNGTSWVDHGVLVVSVPNSGIYEGPVNNVNVLSGINQTFVASLKPLSGFEGQHWLLDNYLYSGLLHTNYGKTENTFDAWCQSWYELDPGPPTNIRPCPPLLEQAQQDLNFVRDTISGSLLEFYHPGAEASFRERNPIGQSGQQCIYKGGQILIGPPGGGTADLYSPNGILGILGHQWHDVRPWFYCCKWSANREESCRKYYAKRPSDAGTTYVPPRPGNGAGDPHITTFDLLTYTFNGVGEFWMIKDTGFGMQARMEQYVNPETQEAMYASIFTGFSFLVKGEAQVGAQNSQVKVQVQLLPQIQGGGMQVLLDSVAIDLLSDDMEPLTISHFGVFITILGRRQVTLAFSLGYTFNFISLDGVSINIEASASAQLRGLGNPRGLLGIFDGDNANDLTDPDGNILPITSNTETIHRSFGTKWKTTEADSLFSYRPGWFRFNETLELVEKVVLMCEQPLNPKNGYFSADNFFVGSVATFHCNKDKSYTLVGKNSSTCLSDGDGDRVRWSNPVPECTVTQSGDGFRALGDKFLFSFTCILMVVSYAIGI</sequence>
<evidence type="ECO:0000259" key="10">
    <source>
        <dbReference type="PROSITE" id="PS51220"/>
    </source>
</evidence>
<dbReference type="SMART" id="SM00032">
    <property type="entry name" value="CCP"/>
    <property type="match status" value="1"/>
</dbReference>
<protein>
    <submittedName>
        <fullName evidence="12">Protein mesh</fullName>
    </submittedName>
</protein>
<dbReference type="Pfam" id="PF00084">
    <property type="entry name" value="Sushi"/>
    <property type="match status" value="1"/>
</dbReference>
<dbReference type="Proteomes" id="UP000198287">
    <property type="component" value="Unassembled WGS sequence"/>
</dbReference>
<evidence type="ECO:0000256" key="3">
    <source>
        <dbReference type="ARBA" id="ARBA00022989"/>
    </source>
</evidence>
<dbReference type="InterPro" id="IPR003886">
    <property type="entry name" value="NIDO_dom"/>
</dbReference>
<feature type="domain" description="Sushi" evidence="9">
    <location>
        <begin position="830"/>
        <end position="894"/>
    </location>
</feature>
<dbReference type="PROSITE" id="PS51233">
    <property type="entry name" value="VWFD"/>
    <property type="match status" value="1"/>
</dbReference>
<comment type="caution">
    <text evidence="12">The sequence shown here is derived from an EMBL/GenBank/DDBJ whole genome shotgun (WGS) entry which is preliminary data.</text>
</comment>
<dbReference type="OrthoDB" id="6020543at2759"/>
<dbReference type="InterPro" id="IPR014756">
    <property type="entry name" value="Ig_E-set"/>
</dbReference>
<dbReference type="PROSITE" id="PS50856">
    <property type="entry name" value="AMOP"/>
    <property type="match status" value="1"/>
</dbReference>
<feature type="domain" description="VWFD" evidence="11">
    <location>
        <begin position="596"/>
        <end position="808"/>
    </location>
</feature>
<evidence type="ECO:0000256" key="2">
    <source>
        <dbReference type="ARBA" id="ARBA00022692"/>
    </source>
</evidence>
<evidence type="ECO:0000313" key="13">
    <source>
        <dbReference type="Proteomes" id="UP000198287"/>
    </source>
</evidence>
<name>A0A226EXK9_FOLCA</name>
<evidence type="ECO:0000259" key="11">
    <source>
        <dbReference type="PROSITE" id="PS51233"/>
    </source>
</evidence>
<dbReference type="PANTHER" id="PTHR13802:SF59">
    <property type="entry name" value="SUSHI DOMAIN-CONTAINING PROTEIN 2"/>
    <property type="match status" value="1"/>
</dbReference>
<evidence type="ECO:0000313" key="12">
    <source>
        <dbReference type="EMBL" id="OXA61930.1"/>
    </source>
</evidence>
<dbReference type="SMART" id="SM00723">
    <property type="entry name" value="AMOP"/>
    <property type="match status" value="1"/>
</dbReference>
<evidence type="ECO:0000256" key="5">
    <source>
        <dbReference type="ARBA" id="ARBA00023157"/>
    </source>
</evidence>
<dbReference type="SUPFAM" id="SSF57535">
    <property type="entry name" value="Complement control module/SCR domain"/>
    <property type="match status" value="1"/>
</dbReference>
<keyword evidence="3" id="KW-1133">Transmembrane helix</keyword>
<dbReference type="InterPro" id="IPR001846">
    <property type="entry name" value="VWF_type-D"/>
</dbReference>
<feature type="domain" description="AMOP" evidence="8">
    <location>
        <begin position="452"/>
        <end position="584"/>
    </location>
</feature>
<dbReference type="Gene3D" id="2.60.40.10">
    <property type="entry name" value="Immunoglobulins"/>
    <property type="match status" value="1"/>
</dbReference>
<dbReference type="OMA" id="CCKWSAN"/>
<evidence type="ECO:0000256" key="7">
    <source>
        <dbReference type="SAM" id="SignalP"/>
    </source>
</evidence>
<dbReference type="InterPro" id="IPR035976">
    <property type="entry name" value="Sushi/SCR/CCP_sf"/>
</dbReference>
<keyword evidence="7" id="KW-0732">Signal</keyword>
<accession>A0A226EXK9</accession>
<dbReference type="Pfam" id="PF03782">
    <property type="entry name" value="AMOP"/>
    <property type="match status" value="1"/>
</dbReference>
<comment type="caution">
    <text evidence="6">Lacks conserved residue(s) required for the propagation of feature annotation.</text>
</comment>
<evidence type="ECO:0000256" key="6">
    <source>
        <dbReference type="PROSITE-ProRule" id="PRU00302"/>
    </source>
</evidence>
<keyword evidence="6" id="KW-0768">Sushi</keyword>
<keyword evidence="2" id="KW-0812">Transmembrane</keyword>
<comment type="subcellular location">
    <subcellularLocation>
        <location evidence="1">Membrane</location>
    </subcellularLocation>
</comment>
<dbReference type="Pfam" id="PF00094">
    <property type="entry name" value="VWD"/>
    <property type="match status" value="1"/>
</dbReference>
<dbReference type="PANTHER" id="PTHR13802">
    <property type="entry name" value="MUCIN 4-RELATED"/>
    <property type="match status" value="1"/>
</dbReference>
<organism evidence="12 13">
    <name type="scientific">Folsomia candida</name>
    <name type="common">Springtail</name>
    <dbReference type="NCBI Taxonomy" id="158441"/>
    <lineage>
        <taxon>Eukaryota</taxon>
        <taxon>Metazoa</taxon>
        <taxon>Ecdysozoa</taxon>
        <taxon>Arthropoda</taxon>
        <taxon>Hexapoda</taxon>
        <taxon>Collembola</taxon>
        <taxon>Entomobryomorpha</taxon>
        <taxon>Isotomoidea</taxon>
        <taxon>Isotomidae</taxon>
        <taxon>Proisotominae</taxon>
        <taxon>Folsomia</taxon>
    </lineage>
</organism>
<dbReference type="InterPro" id="IPR013783">
    <property type="entry name" value="Ig-like_fold"/>
</dbReference>
<keyword evidence="4" id="KW-0472">Membrane</keyword>
<evidence type="ECO:0000256" key="4">
    <source>
        <dbReference type="ARBA" id="ARBA00023136"/>
    </source>
</evidence>
<dbReference type="InterPro" id="IPR005533">
    <property type="entry name" value="AMOP_dom"/>
</dbReference>
<dbReference type="CDD" id="cd00033">
    <property type="entry name" value="CCP"/>
    <property type="match status" value="1"/>
</dbReference>
<dbReference type="AlphaFoldDB" id="A0A226EXK9"/>
<dbReference type="SUPFAM" id="SSF81296">
    <property type="entry name" value="E set domains"/>
    <property type="match status" value="1"/>
</dbReference>
<dbReference type="InterPro" id="IPR000436">
    <property type="entry name" value="Sushi_SCR_CCP_dom"/>
</dbReference>
<dbReference type="InterPro" id="IPR051495">
    <property type="entry name" value="Epithelial_Barrier/Signaling"/>
</dbReference>
<dbReference type="STRING" id="158441.A0A226EXK9"/>
<gene>
    <name evidence="12" type="ORF">Fcan01_01520</name>
</gene>
<proteinExistence type="predicted"/>
<dbReference type="GO" id="GO:0016020">
    <property type="term" value="C:membrane"/>
    <property type="evidence" value="ECO:0007669"/>
    <property type="project" value="UniProtKB-SubCell"/>
</dbReference>
<evidence type="ECO:0000259" key="9">
    <source>
        <dbReference type="PROSITE" id="PS50923"/>
    </source>
</evidence>
<dbReference type="GO" id="GO:0007160">
    <property type="term" value="P:cell-matrix adhesion"/>
    <property type="evidence" value="ECO:0007669"/>
    <property type="project" value="InterPro"/>
</dbReference>
<dbReference type="PROSITE" id="PS51220">
    <property type="entry name" value="NIDO"/>
    <property type="match status" value="1"/>
</dbReference>
<dbReference type="SMART" id="SM00539">
    <property type="entry name" value="NIDO"/>
    <property type="match status" value="1"/>
</dbReference>
<feature type="domain" description="NIDO" evidence="10">
    <location>
        <begin position="100"/>
        <end position="237"/>
    </location>
</feature>
<keyword evidence="13" id="KW-1185">Reference proteome</keyword>
<dbReference type="Pfam" id="PF06119">
    <property type="entry name" value="NIDO"/>
    <property type="match status" value="1"/>
</dbReference>
<keyword evidence="5" id="KW-1015">Disulfide bond</keyword>
<reference evidence="12 13" key="1">
    <citation type="submission" date="2015-12" db="EMBL/GenBank/DDBJ databases">
        <title>The genome of Folsomia candida.</title>
        <authorList>
            <person name="Faddeeva A."/>
            <person name="Derks M.F."/>
            <person name="Anvar Y."/>
            <person name="Smit S."/>
            <person name="Van Straalen N."/>
            <person name="Roelofs D."/>
        </authorList>
    </citation>
    <scope>NUCLEOTIDE SEQUENCE [LARGE SCALE GENOMIC DNA]</scope>
    <source>
        <strain evidence="12 13">VU population</strain>
        <tissue evidence="12">Whole body</tissue>
    </source>
</reference>